<evidence type="ECO:0000256" key="1">
    <source>
        <dbReference type="SAM" id="Coils"/>
    </source>
</evidence>
<dbReference type="RefSeq" id="WP_233903316.1">
    <property type="nucleotide sequence ID" value="NZ_CP036264.1"/>
</dbReference>
<dbReference type="Proteomes" id="UP000321353">
    <property type="component" value="Chromosome"/>
</dbReference>
<evidence type="ECO:0000313" key="4">
    <source>
        <dbReference type="EMBL" id="QEF97351.1"/>
    </source>
</evidence>
<accession>A0A5B9M859</accession>
<feature type="domain" description="DUF4349" evidence="3">
    <location>
        <begin position="71"/>
        <end position="283"/>
    </location>
</feature>
<dbReference type="AlphaFoldDB" id="A0A5B9M859"/>
<dbReference type="Pfam" id="PF14257">
    <property type="entry name" value="DUF4349"/>
    <property type="match status" value="1"/>
</dbReference>
<protein>
    <recommendedName>
        <fullName evidence="3">DUF4349 domain-containing protein</fullName>
    </recommendedName>
</protein>
<dbReference type="EMBL" id="CP036264">
    <property type="protein sequence ID" value="QEF97351.1"/>
    <property type="molecule type" value="Genomic_DNA"/>
</dbReference>
<keyword evidence="2" id="KW-0472">Membrane</keyword>
<sequence length="300" mass="33037">MIDPLKSKRLLAAFTFCLPLLGCAQQSESTSIAEVLDRAEIQTSAENPAVALVAGGDVPALQTADRSVSKRKIIYTAEVELVVEDFAAFERQIPAVIGTHGGFAAERQTDRRHGDHRGGTWVIRVPVENYDAFLSGLDSLGFARSRSETSDDVTEAYVDLEARISNKHKLEERIVAMLEERPGKLSDLMEIERELSRVREEIERMEGRMRVLTDQTSLATVTLRITEEATYQPPAAPTLGDRIAATWSGSVRSITGLASGLVILAVALAPWTVILLPIAMIAYRLRSRWIGVFRHNLPAS</sequence>
<evidence type="ECO:0000259" key="3">
    <source>
        <dbReference type="Pfam" id="PF14257"/>
    </source>
</evidence>
<evidence type="ECO:0000313" key="5">
    <source>
        <dbReference type="Proteomes" id="UP000321353"/>
    </source>
</evidence>
<feature type="transmembrane region" description="Helical" evidence="2">
    <location>
        <begin position="261"/>
        <end position="285"/>
    </location>
</feature>
<feature type="coiled-coil region" evidence="1">
    <location>
        <begin position="188"/>
        <end position="215"/>
    </location>
</feature>
<evidence type="ECO:0000256" key="2">
    <source>
        <dbReference type="SAM" id="Phobius"/>
    </source>
</evidence>
<reference evidence="4 5" key="1">
    <citation type="submission" date="2019-02" db="EMBL/GenBank/DDBJ databases">
        <title>Planctomycetal bacteria perform biofilm scaping via a novel small molecule.</title>
        <authorList>
            <person name="Jeske O."/>
            <person name="Boedeker C."/>
            <person name="Wiegand S."/>
            <person name="Breitling P."/>
            <person name="Kallscheuer N."/>
            <person name="Jogler M."/>
            <person name="Rohde M."/>
            <person name="Petersen J."/>
            <person name="Medema M.H."/>
            <person name="Surup F."/>
            <person name="Jogler C."/>
        </authorList>
    </citation>
    <scope>NUCLEOTIDE SEQUENCE [LARGE SCALE GENOMIC DNA]</scope>
    <source>
        <strain evidence="4 5">Mal15</strain>
    </source>
</reference>
<keyword evidence="1" id="KW-0175">Coiled coil</keyword>
<gene>
    <name evidence="4" type="ORF">Mal15_13910</name>
</gene>
<dbReference type="KEGG" id="smam:Mal15_13910"/>
<organism evidence="4 5">
    <name type="scientific">Stieleria maiorica</name>
    <dbReference type="NCBI Taxonomy" id="2795974"/>
    <lineage>
        <taxon>Bacteria</taxon>
        <taxon>Pseudomonadati</taxon>
        <taxon>Planctomycetota</taxon>
        <taxon>Planctomycetia</taxon>
        <taxon>Pirellulales</taxon>
        <taxon>Pirellulaceae</taxon>
        <taxon>Stieleria</taxon>
    </lineage>
</organism>
<keyword evidence="5" id="KW-1185">Reference proteome</keyword>
<proteinExistence type="predicted"/>
<dbReference type="InterPro" id="IPR025645">
    <property type="entry name" value="DUF4349"/>
</dbReference>
<keyword evidence="2" id="KW-1133">Transmembrane helix</keyword>
<name>A0A5B9M859_9BACT</name>
<keyword evidence="2" id="KW-0812">Transmembrane</keyword>